<keyword evidence="3" id="KW-1185">Reference proteome</keyword>
<keyword evidence="1" id="KW-0812">Transmembrane</keyword>
<reference evidence="2 3" key="1">
    <citation type="journal article" date="2024" name="J Genomics">
        <title>Draft genome sequencing and assembly of Favolaschia claudopus CIRM-BRFM 2984 isolated from oak limbs.</title>
        <authorList>
            <person name="Navarro D."/>
            <person name="Drula E."/>
            <person name="Chaduli D."/>
            <person name="Cazenave R."/>
            <person name="Ahrendt S."/>
            <person name="Wang J."/>
            <person name="Lipzen A."/>
            <person name="Daum C."/>
            <person name="Barry K."/>
            <person name="Grigoriev I.V."/>
            <person name="Favel A."/>
            <person name="Rosso M.N."/>
            <person name="Martin F."/>
        </authorList>
    </citation>
    <scope>NUCLEOTIDE SEQUENCE [LARGE SCALE GENOMIC DNA]</scope>
    <source>
        <strain evidence="2 3">CIRM-BRFM 2984</strain>
    </source>
</reference>
<evidence type="ECO:0000313" key="3">
    <source>
        <dbReference type="Proteomes" id="UP001362999"/>
    </source>
</evidence>
<dbReference type="AlphaFoldDB" id="A0AAW0A3D9"/>
<accession>A0AAW0A3D9</accession>
<name>A0AAW0A3D9_9AGAR</name>
<dbReference type="EMBL" id="JAWWNJ010000088">
    <property type="protein sequence ID" value="KAK7000510.1"/>
    <property type="molecule type" value="Genomic_DNA"/>
</dbReference>
<protein>
    <submittedName>
        <fullName evidence="2">Uncharacterized protein</fullName>
    </submittedName>
</protein>
<dbReference type="Proteomes" id="UP001362999">
    <property type="component" value="Unassembled WGS sequence"/>
</dbReference>
<feature type="transmembrane region" description="Helical" evidence="1">
    <location>
        <begin position="57"/>
        <end position="80"/>
    </location>
</feature>
<evidence type="ECO:0000313" key="2">
    <source>
        <dbReference type="EMBL" id="KAK7000510.1"/>
    </source>
</evidence>
<gene>
    <name evidence="2" type="ORF">R3P38DRAFT_3218610</name>
</gene>
<feature type="transmembrane region" description="Helical" evidence="1">
    <location>
        <begin position="34"/>
        <end position="51"/>
    </location>
</feature>
<sequence>MSLSSSYPLCSRLYLYLSSLPLCRHHRIPLRHRSLLIVIILFAVAVIIINIHTCLVFAAAVIAFVNVFIVIARPFIIVVITSHLSHI</sequence>
<organism evidence="2 3">
    <name type="scientific">Favolaschia claudopus</name>
    <dbReference type="NCBI Taxonomy" id="2862362"/>
    <lineage>
        <taxon>Eukaryota</taxon>
        <taxon>Fungi</taxon>
        <taxon>Dikarya</taxon>
        <taxon>Basidiomycota</taxon>
        <taxon>Agaricomycotina</taxon>
        <taxon>Agaricomycetes</taxon>
        <taxon>Agaricomycetidae</taxon>
        <taxon>Agaricales</taxon>
        <taxon>Marasmiineae</taxon>
        <taxon>Mycenaceae</taxon>
        <taxon>Favolaschia</taxon>
    </lineage>
</organism>
<keyword evidence="1" id="KW-1133">Transmembrane helix</keyword>
<comment type="caution">
    <text evidence="2">The sequence shown here is derived from an EMBL/GenBank/DDBJ whole genome shotgun (WGS) entry which is preliminary data.</text>
</comment>
<proteinExistence type="predicted"/>
<evidence type="ECO:0000256" key="1">
    <source>
        <dbReference type="SAM" id="Phobius"/>
    </source>
</evidence>
<keyword evidence="1" id="KW-0472">Membrane</keyword>